<keyword evidence="3" id="KW-1185">Reference proteome</keyword>
<name>A0A0C9Z7B1_9AGAM</name>
<reference evidence="2 3" key="1">
    <citation type="submission" date="2014-04" db="EMBL/GenBank/DDBJ databases">
        <authorList>
            <consortium name="DOE Joint Genome Institute"/>
            <person name="Kuo A."/>
            <person name="Kohler A."/>
            <person name="Costa M.D."/>
            <person name="Nagy L.G."/>
            <person name="Floudas D."/>
            <person name="Copeland A."/>
            <person name="Barry K.W."/>
            <person name="Cichocki N."/>
            <person name="Veneault-Fourrey C."/>
            <person name="LaButti K."/>
            <person name="Lindquist E.A."/>
            <person name="Lipzen A."/>
            <person name="Lundell T."/>
            <person name="Morin E."/>
            <person name="Murat C."/>
            <person name="Sun H."/>
            <person name="Tunlid A."/>
            <person name="Henrissat B."/>
            <person name="Grigoriev I.V."/>
            <person name="Hibbett D.S."/>
            <person name="Martin F."/>
            <person name="Nordberg H.P."/>
            <person name="Cantor M.N."/>
            <person name="Hua S.X."/>
        </authorList>
    </citation>
    <scope>NUCLEOTIDE SEQUENCE [LARGE SCALE GENOMIC DNA]</scope>
    <source>
        <strain evidence="2 3">441</strain>
    </source>
</reference>
<organism evidence="2 3">
    <name type="scientific">Pisolithus microcarpus 441</name>
    <dbReference type="NCBI Taxonomy" id="765257"/>
    <lineage>
        <taxon>Eukaryota</taxon>
        <taxon>Fungi</taxon>
        <taxon>Dikarya</taxon>
        <taxon>Basidiomycota</taxon>
        <taxon>Agaricomycotina</taxon>
        <taxon>Agaricomycetes</taxon>
        <taxon>Agaricomycetidae</taxon>
        <taxon>Boletales</taxon>
        <taxon>Sclerodermatineae</taxon>
        <taxon>Pisolithaceae</taxon>
        <taxon>Pisolithus</taxon>
    </lineage>
</organism>
<feature type="compositionally biased region" description="Polar residues" evidence="1">
    <location>
        <begin position="70"/>
        <end position="80"/>
    </location>
</feature>
<evidence type="ECO:0000313" key="2">
    <source>
        <dbReference type="EMBL" id="KIK18312.1"/>
    </source>
</evidence>
<feature type="region of interest" description="Disordered" evidence="1">
    <location>
        <begin position="64"/>
        <end position="95"/>
    </location>
</feature>
<protein>
    <submittedName>
        <fullName evidence="2">Uncharacterized protein</fullName>
    </submittedName>
</protein>
<evidence type="ECO:0000256" key="1">
    <source>
        <dbReference type="SAM" id="MobiDB-lite"/>
    </source>
</evidence>
<accession>A0A0C9Z7B1</accession>
<dbReference type="EMBL" id="KN833808">
    <property type="protein sequence ID" value="KIK18312.1"/>
    <property type="molecule type" value="Genomic_DNA"/>
</dbReference>
<dbReference type="Proteomes" id="UP000054018">
    <property type="component" value="Unassembled WGS sequence"/>
</dbReference>
<proteinExistence type="predicted"/>
<reference evidence="3" key="2">
    <citation type="submission" date="2015-01" db="EMBL/GenBank/DDBJ databases">
        <title>Evolutionary Origins and Diversification of the Mycorrhizal Mutualists.</title>
        <authorList>
            <consortium name="DOE Joint Genome Institute"/>
            <consortium name="Mycorrhizal Genomics Consortium"/>
            <person name="Kohler A."/>
            <person name="Kuo A."/>
            <person name="Nagy L.G."/>
            <person name="Floudas D."/>
            <person name="Copeland A."/>
            <person name="Barry K.W."/>
            <person name="Cichocki N."/>
            <person name="Veneault-Fourrey C."/>
            <person name="LaButti K."/>
            <person name="Lindquist E.A."/>
            <person name="Lipzen A."/>
            <person name="Lundell T."/>
            <person name="Morin E."/>
            <person name="Murat C."/>
            <person name="Riley R."/>
            <person name="Ohm R."/>
            <person name="Sun H."/>
            <person name="Tunlid A."/>
            <person name="Henrissat B."/>
            <person name="Grigoriev I.V."/>
            <person name="Hibbett D.S."/>
            <person name="Martin F."/>
        </authorList>
    </citation>
    <scope>NUCLEOTIDE SEQUENCE [LARGE SCALE GENOMIC DNA]</scope>
    <source>
        <strain evidence="3">441</strain>
    </source>
</reference>
<dbReference type="AlphaFoldDB" id="A0A0C9Z7B1"/>
<sequence>MPRRPPPSALRLFQGPLPPRSEPKHRLPSVPSPTFYPKGALPRQPSPPPRVQAVCARMACTEPTRPSLDISGSSPTSNPCCATKRRRGPWDDSSSVDLRVDVDSLLAVPKPVVVCVS</sequence>
<gene>
    <name evidence="2" type="ORF">PISMIDRAFT_684368</name>
</gene>
<evidence type="ECO:0000313" key="3">
    <source>
        <dbReference type="Proteomes" id="UP000054018"/>
    </source>
</evidence>
<dbReference type="OrthoDB" id="3165590at2759"/>
<dbReference type="HOGENOM" id="CLU_134528_0_0_1"/>
<feature type="region of interest" description="Disordered" evidence="1">
    <location>
        <begin position="1"/>
        <end position="50"/>
    </location>
</feature>